<evidence type="ECO:0000256" key="1">
    <source>
        <dbReference type="SAM" id="Phobius"/>
    </source>
</evidence>
<accession>A0A7X0EV91</accession>
<organism evidence="3 4">
    <name type="scientific">Pseudomonas fluvialis</name>
    <dbReference type="NCBI Taxonomy" id="1793966"/>
    <lineage>
        <taxon>Bacteria</taxon>
        <taxon>Pseudomonadati</taxon>
        <taxon>Pseudomonadota</taxon>
        <taxon>Gammaproteobacteria</taxon>
        <taxon>Pseudomonadales</taxon>
        <taxon>Pseudomonadaceae</taxon>
        <taxon>Pseudomonas</taxon>
    </lineage>
</organism>
<dbReference type="RefSeq" id="WP_076426723.1">
    <property type="nucleotide sequence ID" value="NZ_JACHLL010000006.1"/>
</dbReference>
<evidence type="ECO:0000313" key="4">
    <source>
        <dbReference type="Proteomes" id="UP000557193"/>
    </source>
</evidence>
<dbReference type="EMBL" id="JACHLL010000006">
    <property type="protein sequence ID" value="MBB6343009.1"/>
    <property type="molecule type" value="Genomic_DNA"/>
</dbReference>
<protein>
    <recommendedName>
        <fullName evidence="2">YcxB-like C-terminal domain-containing protein</fullName>
    </recommendedName>
</protein>
<reference evidence="3 4" key="1">
    <citation type="submission" date="2020-08" db="EMBL/GenBank/DDBJ databases">
        <title>Functional genomics of gut bacteria from endangered species of beetles.</title>
        <authorList>
            <person name="Carlos-Shanley C."/>
        </authorList>
    </citation>
    <scope>NUCLEOTIDE SEQUENCE [LARGE SCALE GENOMIC DNA]</scope>
    <source>
        <strain evidence="3 4">S00202</strain>
    </source>
</reference>
<keyword evidence="1" id="KW-0472">Membrane</keyword>
<proteinExistence type="predicted"/>
<feature type="transmembrane region" description="Helical" evidence="1">
    <location>
        <begin position="52"/>
        <end position="73"/>
    </location>
</feature>
<feature type="domain" description="YcxB-like C-terminal" evidence="2">
    <location>
        <begin position="96"/>
        <end position="156"/>
    </location>
</feature>
<keyword evidence="4" id="KW-1185">Reference proteome</keyword>
<dbReference type="AlphaFoldDB" id="A0A7X0EV91"/>
<gene>
    <name evidence="3" type="ORF">HNP49_003197</name>
</gene>
<dbReference type="Proteomes" id="UP000557193">
    <property type="component" value="Unassembled WGS sequence"/>
</dbReference>
<dbReference type="InterPro" id="IPR025588">
    <property type="entry name" value="YcxB-like_C"/>
</dbReference>
<feature type="transmembrane region" description="Helical" evidence="1">
    <location>
        <begin position="29"/>
        <end position="46"/>
    </location>
</feature>
<evidence type="ECO:0000313" key="3">
    <source>
        <dbReference type="EMBL" id="MBB6343009.1"/>
    </source>
</evidence>
<name>A0A7X0EV91_9PSED</name>
<dbReference type="Pfam" id="PF14317">
    <property type="entry name" value="YcxB"/>
    <property type="match status" value="1"/>
</dbReference>
<sequence>MNPTKITPEEYLSAVKLGQNLTNKQRLKFAALFIVTAIASITSWKLGNITVAGGLFGGAVGCFIGHWIQRLYILKFKAKKIYKQQKFLHEPFSYDWSPDGLLVTSDTSSCLTPWSHFVRWRENKDVVLLYHSDCLFQILPKSIFTSQESEQKLRSYIEPVQNA</sequence>
<keyword evidence="1" id="KW-1133">Transmembrane helix</keyword>
<keyword evidence="1" id="KW-0812">Transmembrane</keyword>
<evidence type="ECO:0000259" key="2">
    <source>
        <dbReference type="Pfam" id="PF14317"/>
    </source>
</evidence>
<comment type="caution">
    <text evidence="3">The sequence shown here is derived from an EMBL/GenBank/DDBJ whole genome shotgun (WGS) entry which is preliminary data.</text>
</comment>